<dbReference type="GO" id="GO:0051301">
    <property type="term" value="P:cell division"/>
    <property type="evidence" value="ECO:0007669"/>
    <property type="project" value="UniProtKB-KW"/>
</dbReference>
<dbReference type="PANTHER" id="PTHR15995">
    <property type="entry name" value="PROTEIN ZWILCH HOMOLOG"/>
    <property type="match status" value="1"/>
</dbReference>
<dbReference type="EMBL" id="JADGJH010000192">
    <property type="protein sequence ID" value="KAJ3134367.1"/>
    <property type="molecule type" value="Genomic_DNA"/>
</dbReference>
<dbReference type="Pfam" id="PF09817">
    <property type="entry name" value="Zwilch"/>
    <property type="match status" value="1"/>
</dbReference>
<dbReference type="GO" id="GO:1990423">
    <property type="term" value="C:RZZ complex"/>
    <property type="evidence" value="ECO:0007669"/>
    <property type="project" value="InterPro"/>
</dbReference>
<evidence type="ECO:0000313" key="8">
    <source>
        <dbReference type="EMBL" id="KAJ3134367.1"/>
    </source>
</evidence>
<organism evidence="8 9">
    <name type="scientific">Physocladia obscura</name>
    <dbReference type="NCBI Taxonomy" id="109957"/>
    <lineage>
        <taxon>Eukaryota</taxon>
        <taxon>Fungi</taxon>
        <taxon>Fungi incertae sedis</taxon>
        <taxon>Chytridiomycota</taxon>
        <taxon>Chytridiomycota incertae sedis</taxon>
        <taxon>Chytridiomycetes</taxon>
        <taxon>Chytridiales</taxon>
        <taxon>Chytriomycetaceae</taxon>
        <taxon>Physocladia</taxon>
    </lineage>
</organism>
<keyword evidence="4" id="KW-0132">Cell division</keyword>
<evidence type="ECO:0000313" key="9">
    <source>
        <dbReference type="Proteomes" id="UP001211907"/>
    </source>
</evidence>
<name>A0AAD5TCM1_9FUNG</name>
<dbReference type="PANTHER" id="PTHR15995:SF1">
    <property type="entry name" value="PROTEIN ZWILCH HOMOLOG"/>
    <property type="match status" value="1"/>
</dbReference>
<dbReference type="GO" id="GO:0007094">
    <property type="term" value="P:mitotic spindle assembly checkpoint signaling"/>
    <property type="evidence" value="ECO:0007669"/>
    <property type="project" value="TreeGrafter"/>
</dbReference>
<dbReference type="Proteomes" id="UP001211907">
    <property type="component" value="Unassembled WGS sequence"/>
</dbReference>
<keyword evidence="9" id="KW-1185">Reference proteome</keyword>
<gene>
    <name evidence="8" type="ORF">HK100_003627</name>
</gene>
<evidence type="ECO:0000256" key="5">
    <source>
        <dbReference type="ARBA" id="ARBA00022776"/>
    </source>
</evidence>
<evidence type="ECO:0000256" key="4">
    <source>
        <dbReference type="ARBA" id="ARBA00022618"/>
    </source>
</evidence>
<dbReference type="GO" id="GO:0034501">
    <property type="term" value="P:protein localization to kinetochore"/>
    <property type="evidence" value="ECO:0007669"/>
    <property type="project" value="TreeGrafter"/>
</dbReference>
<comment type="similarity">
    <text evidence="2">Belongs to the ZWILCH family.</text>
</comment>
<protein>
    <submittedName>
        <fullName evidence="8">Uncharacterized protein</fullName>
    </submittedName>
</protein>
<dbReference type="Gene3D" id="1.20.58.730">
    <property type="match status" value="1"/>
</dbReference>
<evidence type="ECO:0000256" key="7">
    <source>
        <dbReference type="ARBA" id="ARBA00023328"/>
    </source>
</evidence>
<keyword evidence="3" id="KW-0158">Chromosome</keyword>
<comment type="caution">
    <text evidence="8">The sequence shown here is derived from an EMBL/GenBank/DDBJ whole genome shotgun (WGS) entry which is preliminary data.</text>
</comment>
<keyword evidence="5" id="KW-0498">Mitosis</keyword>
<keyword evidence="6" id="KW-0131">Cell cycle</keyword>
<evidence type="ECO:0000256" key="6">
    <source>
        <dbReference type="ARBA" id="ARBA00023306"/>
    </source>
</evidence>
<proteinExistence type="inferred from homology"/>
<dbReference type="AlphaFoldDB" id="A0AAD5TCM1"/>
<keyword evidence="7" id="KW-0137">Centromere</keyword>
<evidence type="ECO:0000256" key="1">
    <source>
        <dbReference type="ARBA" id="ARBA00004584"/>
    </source>
</evidence>
<accession>A0AAD5TCM1</accession>
<evidence type="ECO:0000256" key="3">
    <source>
        <dbReference type="ARBA" id="ARBA00022454"/>
    </source>
</evidence>
<reference evidence="8" key="1">
    <citation type="submission" date="2020-05" db="EMBL/GenBank/DDBJ databases">
        <title>Phylogenomic resolution of chytrid fungi.</title>
        <authorList>
            <person name="Stajich J.E."/>
            <person name="Amses K."/>
            <person name="Simmons R."/>
            <person name="Seto K."/>
            <person name="Myers J."/>
            <person name="Bonds A."/>
            <person name="Quandt C.A."/>
            <person name="Barry K."/>
            <person name="Liu P."/>
            <person name="Grigoriev I."/>
            <person name="Longcore J.E."/>
            <person name="James T.Y."/>
        </authorList>
    </citation>
    <scope>NUCLEOTIDE SEQUENCE</scope>
    <source>
        <strain evidence="8">JEL0513</strain>
    </source>
</reference>
<dbReference type="InterPro" id="IPR018630">
    <property type="entry name" value="Zwilch"/>
</dbReference>
<comment type="subcellular location">
    <subcellularLocation>
        <location evidence="1">Chromosome</location>
        <location evidence="1">Centromere</location>
    </subcellularLocation>
</comment>
<sequence length="718" mass="79347">MNGSLNTNIAQLKRLREVLTTASTHADKSANATNGSTYEGVSFVLEMAAPLESRAKPGSASPPSLAPVAELRLRIRGVGSGVEHALTSVCGVAPLLVVTRDHNDSNNNPSRRVGAVCRVVPVGPASFGHLNFASGHASVSAYPNFVAILPAPTTSLSDSVCAVRLPLSPLPIEHARLDLPVTSRLAQIIRPIFVFCESQSSQFSYLGLHLPRSQSGQMPSIFSIQDCGFTSLDSQLPFTPASIIHDFIRDYNPIQNGKQIVPLTQAYAKYHLLESIAPNTSSISLEVTWNTVQKLLSHPTFATSMILTISYISGFFDHESHTTSQSLRVELEKLMALQSCKTLPANDDLDQFWDFQFNINAETRTDANDEKKKSGPSSFLFDSINLFLDEIRYNDLESQATVRNTRAATNTDESILRLENILPERTDFDFTDKLWIFCLGAKSFQDLNNVTLKIAQELTSGSLQPMVAKTNNTRLATLVRNCLRFSRMQTSTDYLQRQDAILREAQDWTENPLEYLIEVGAHKLRRDYCFHFISMNLAGWKDLEPFTSSTTSIETQITNLKIFHKTLEVWSLAESNVPSFPHVSARALVNAALESFSTTKDEDYHDIVLIDKTKLGVDYANGGHSNIAAVKFVMALPKFQAESAKLVESVSQIYDPAVWRLALYPPKRDSGIGSFDGSGSTEIVGFEHDVIHLVQFSTTNELFPSGDEGGKIFGYFIC</sequence>
<evidence type="ECO:0000256" key="2">
    <source>
        <dbReference type="ARBA" id="ARBA00009062"/>
    </source>
</evidence>
<dbReference type="Gene3D" id="1.10.287.1880">
    <property type="match status" value="1"/>
</dbReference>